<keyword evidence="1" id="KW-0472">Membrane</keyword>
<keyword evidence="3" id="KW-1185">Reference proteome</keyword>
<sequence>MYPNKQDKNQKLRSVRALYRKNINKTRTDDEETKVWKVLISICVLAVFFICVIDVVFDIGVPLPPLFGI</sequence>
<dbReference type="RefSeq" id="WP_040375442.1">
    <property type="nucleotide sequence ID" value="NZ_CP068053.1"/>
</dbReference>
<gene>
    <name evidence="2" type="ORF">I6J18_01325</name>
</gene>
<dbReference type="KEGG" id="ppsr:I6J18_01325"/>
<keyword evidence="1" id="KW-0812">Transmembrane</keyword>
<dbReference type="AlphaFoldDB" id="A0A974S0L4"/>
<evidence type="ECO:0000313" key="3">
    <source>
        <dbReference type="Proteomes" id="UP000595254"/>
    </source>
</evidence>
<keyword evidence="1" id="KW-1133">Transmembrane helix</keyword>
<name>A0A974S0L4_PERPY</name>
<dbReference type="Proteomes" id="UP000595254">
    <property type="component" value="Chromosome"/>
</dbReference>
<protein>
    <submittedName>
        <fullName evidence="2">Uncharacterized protein</fullName>
    </submittedName>
</protein>
<evidence type="ECO:0000313" key="2">
    <source>
        <dbReference type="EMBL" id="QQT00611.1"/>
    </source>
</evidence>
<reference evidence="2 3" key="1">
    <citation type="submission" date="2021-01" db="EMBL/GenBank/DDBJ databases">
        <title>FDA dAtabase for Regulatory Grade micrObial Sequences (FDA-ARGOS): Supporting development and validation of Infectious Disease Dx tests.</title>
        <authorList>
            <person name="Nelson B."/>
            <person name="Plummer A."/>
            <person name="Tallon L."/>
            <person name="Sadzewicz L."/>
            <person name="Zhao X."/>
            <person name="Boylan J."/>
            <person name="Ott S."/>
            <person name="Bowen H."/>
            <person name="Vavikolanu K."/>
            <person name="Mehta A."/>
            <person name="Aluvathingal J."/>
            <person name="Nadendla S."/>
            <person name="Myers T."/>
            <person name="Yan Y."/>
            <person name="Sichtig H."/>
        </authorList>
    </citation>
    <scope>NUCLEOTIDE SEQUENCE [LARGE SCALE GENOMIC DNA]</scope>
    <source>
        <strain evidence="2 3">FDAARGOS_1161</strain>
    </source>
</reference>
<feature type="transmembrane region" description="Helical" evidence="1">
    <location>
        <begin position="35"/>
        <end position="57"/>
    </location>
</feature>
<dbReference type="EMBL" id="CP068053">
    <property type="protein sequence ID" value="QQT00611.1"/>
    <property type="molecule type" value="Genomic_DNA"/>
</dbReference>
<evidence type="ECO:0000256" key="1">
    <source>
        <dbReference type="SAM" id="Phobius"/>
    </source>
</evidence>
<accession>A0A974S0L4</accession>
<organism evidence="2 3">
    <name type="scientific">Peribacillus psychrosaccharolyticus</name>
    <name type="common">Bacillus psychrosaccharolyticus</name>
    <dbReference type="NCBI Taxonomy" id="1407"/>
    <lineage>
        <taxon>Bacteria</taxon>
        <taxon>Bacillati</taxon>
        <taxon>Bacillota</taxon>
        <taxon>Bacilli</taxon>
        <taxon>Bacillales</taxon>
        <taxon>Bacillaceae</taxon>
        <taxon>Peribacillus</taxon>
    </lineage>
</organism>
<proteinExistence type="predicted"/>